<feature type="compositionally biased region" description="Low complexity" evidence="1">
    <location>
        <begin position="672"/>
        <end position="681"/>
    </location>
</feature>
<dbReference type="OrthoDB" id="10529875at2759"/>
<feature type="compositionally biased region" description="Polar residues" evidence="1">
    <location>
        <begin position="93"/>
        <end position="102"/>
    </location>
</feature>
<keyword evidence="3" id="KW-1185">Reference proteome</keyword>
<dbReference type="VEuPathDB" id="FungiDB:MYCFIDRAFT_217163"/>
<feature type="compositionally biased region" description="Polar residues" evidence="1">
    <location>
        <begin position="745"/>
        <end position="757"/>
    </location>
</feature>
<feature type="compositionally biased region" description="Polar residues" evidence="1">
    <location>
        <begin position="990"/>
        <end position="1004"/>
    </location>
</feature>
<organism evidence="2 3">
    <name type="scientific">Pseudocercospora fijiensis (strain CIRAD86)</name>
    <name type="common">Black leaf streak disease fungus</name>
    <name type="synonym">Mycosphaerella fijiensis</name>
    <dbReference type="NCBI Taxonomy" id="383855"/>
    <lineage>
        <taxon>Eukaryota</taxon>
        <taxon>Fungi</taxon>
        <taxon>Dikarya</taxon>
        <taxon>Ascomycota</taxon>
        <taxon>Pezizomycotina</taxon>
        <taxon>Dothideomycetes</taxon>
        <taxon>Dothideomycetidae</taxon>
        <taxon>Mycosphaerellales</taxon>
        <taxon>Mycosphaerellaceae</taxon>
        <taxon>Pseudocercospora</taxon>
    </lineage>
</organism>
<feature type="region of interest" description="Disordered" evidence="1">
    <location>
        <begin position="387"/>
        <end position="544"/>
    </location>
</feature>
<feature type="compositionally biased region" description="Polar residues" evidence="1">
    <location>
        <begin position="764"/>
        <end position="773"/>
    </location>
</feature>
<feature type="region of interest" description="Disordered" evidence="1">
    <location>
        <begin position="640"/>
        <end position="721"/>
    </location>
</feature>
<dbReference type="KEGG" id="pfj:MYCFIDRAFT_217163"/>
<feature type="region of interest" description="Disordered" evidence="1">
    <location>
        <begin position="745"/>
        <end position="902"/>
    </location>
</feature>
<protein>
    <submittedName>
        <fullName evidence="2">Uncharacterized protein</fullName>
    </submittedName>
</protein>
<feature type="region of interest" description="Disordered" evidence="1">
    <location>
        <begin position="336"/>
        <end position="370"/>
    </location>
</feature>
<feature type="compositionally biased region" description="Polar residues" evidence="1">
    <location>
        <begin position="1023"/>
        <end position="1036"/>
    </location>
</feature>
<feature type="compositionally biased region" description="Low complexity" evidence="1">
    <location>
        <begin position="1077"/>
        <end position="1092"/>
    </location>
</feature>
<evidence type="ECO:0000313" key="3">
    <source>
        <dbReference type="Proteomes" id="UP000016932"/>
    </source>
</evidence>
<feature type="region of interest" description="Disordered" evidence="1">
    <location>
        <begin position="989"/>
        <end position="1040"/>
    </location>
</feature>
<feature type="region of interest" description="Disordered" evidence="1">
    <location>
        <begin position="93"/>
        <end position="122"/>
    </location>
</feature>
<dbReference type="AlphaFoldDB" id="M2ZCH6"/>
<accession>M2ZCH6</accession>
<feature type="compositionally biased region" description="Acidic residues" evidence="1">
    <location>
        <begin position="105"/>
        <end position="122"/>
    </location>
</feature>
<name>M2ZCH6_PSEFD</name>
<reference evidence="2 3" key="1">
    <citation type="journal article" date="2012" name="PLoS Pathog.">
        <title>Diverse lifestyles and strategies of plant pathogenesis encoded in the genomes of eighteen Dothideomycetes fungi.</title>
        <authorList>
            <person name="Ohm R.A."/>
            <person name="Feau N."/>
            <person name="Henrissat B."/>
            <person name="Schoch C.L."/>
            <person name="Horwitz B.A."/>
            <person name="Barry K.W."/>
            <person name="Condon B.J."/>
            <person name="Copeland A.C."/>
            <person name="Dhillon B."/>
            <person name="Glaser F."/>
            <person name="Hesse C.N."/>
            <person name="Kosti I."/>
            <person name="LaButti K."/>
            <person name="Lindquist E.A."/>
            <person name="Lucas S."/>
            <person name="Salamov A.A."/>
            <person name="Bradshaw R.E."/>
            <person name="Ciuffetti L."/>
            <person name="Hamelin R.C."/>
            <person name="Kema G.H.J."/>
            <person name="Lawrence C."/>
            <person name="Scott J.A."/>
            <person name="Spatafora J.W."/>
            <person name="Turgeon B.G."/>
            <person name="de Wit P.J.G.M."/>
            <person name="Zhong S."/>
            <person name="Goodwin S.B."/>
            <person name="Grigoriev I.V."/>
        </authorList>
    </citation>
    <scope>NUCLEOTIDE SEQUENCE [LARGE SCALE GENOMIC DNA]</scope>
    <source>
        <strain evidence="2 3">CIRAD86</strain>
    </source>
</reference>
<gene>
    <name evidence="2" type="ORF">MYCFIDRAFT_217163</name>
</gene>
<feature type="compositionally biased region" description="Polar residues" evidence="1">
    <location>
        <begin position="807"/>
        <end position="826"/>
    </location>
</feature>
<feature type="region of interest" description="Disordered" evidence="1">
    <location>
        <begin position="1075"/>
        <end position="1101"/>
    </location>
</feature>
<dbReference type="HOGENOM" id="CLU_276715_0_0_1"/>
<dbReference type="GeneID" id="19338366"/>
<proteinExistence type="predicted"/>
<dbReference type="RefSeq" id="XP_007932649.1">
    <property type="nucleotide sequence ID" value="XM_007934458.1"/>
</dbReference>
<dbReference type="EMBL" id="KB446575">
    <property type="protein sequence ID" value="EME76804.1"/>
    <property type="molecule type" value="Genomic_DNA"/>
</dbReference>
<feature type="compositionally biased region" description="Low complexity" evidence="1">
    <location>
        <begin position="336"/>
        <end position="347"/>
    </location>
</feature>
<feature type="compositionally biased region" description="Low complexity" evidence="1">
    <location>
        <begin position="361"/>
        <end position="370"/>
    </location>
</feature>
<feature type="compositionally biased region" description="Polar residues" evidence="1">
    <location>
        <begin position="433"/>
        <end position="445"/>
    </location>
</feature>
<dbReference type="Proteomes" id="UP000016932">
    <property type="component" value="Unassembled WGS sequence"/>
</dbReference>
<evidence type="ECO:0000256" key="1">
    <source>
        <dbReference type="SAM" id="MobiDB-lite"/>
    </source>
</evidence>
<feature type="compositionally biased region" description="Polar residues" evidence="1">
    <location>
        <begin position="866"/>
        <end position="876"/>
    </location>
</feature>
<feature type="compositionally biased region" description="Polar residues" evidence="1">
    <location>
        <begin position="387"/>
        <end position="408"/>
    </location>
</feature>
<sequence length="1149" mass="123138">MAWLGLRMKLQRVGQARPGQAANQRQPAKPLACLQQSTADDNGIWPSVFPPLLASTSPKLSFTRGTAPVAYHSFHREVVGSFAEAERPAYQLLQNSRSQSKTYDSDTEDSNVESDSSTDSDPEDFVAVFAGLTIGQLRGTSIGRANASWTDQQKTVMFKSAIQHGYSSKNVPTPSQLLQLCSDLNVPMHLGLRVAKACVTKIVSWITSNIDQTKTTGLITENCVGKLGNKLQYEILVSEALIKAVREPDFSFSRSIQGGLVLRQHNECGRSFKRIKNMSNLSANSVTKHVVAQLSQCVSKAPKTKKPAATSVNPASYIAAYPASYHSPPYASPHWSFPASPASPASPGQLGPYGAPVTPQSSSRSYQAVSSSPEYGGVYSAFSTPASSVVPSTGNQHPYRPFSSTQQYGRGHSASFSPPSQASSGGAPHGQAMSYSTQHQYQPVTPSRKHEEAYGAFYSPSPSAGHSATPYHQAASSSTPHTRTAHAHHMVASPPKYGYNYGDPASPDTSTSHGGALEKPSVSHSNHPTTAVKPPRSSLLDDPEESLTATLAGWNLGPVASAVKQEEQTLAASPLEEQRLRENLSRHIPPDQVEDILRLRREGILRSPSRLDGMVPSAPAAHPQQPYLASIDAALHAFHRPDYGSQPAQPMIKQEQAPGASEPHPPNYRQLHPSSTQSSHTHTSRDPHQFGRDLQYSHPVPSQEQARPNPPPQTHTPPAQVASAATLQGFQKLHCGSQFTHLAPSQVQVARPKSSQSNPPPAQTAGTSTSHDVQQMHYGSQFAHPAPNREQVVRPDSSQAHPPPAQTAGTSTSHDVQQMHYGSQSAYPAPNREQVVRPDSSQTHPPPAQTAGTPTSQDLLPLHHGPQSTHPMSNPEQAVKHSVPATAHSRQVHTMSTEASSDAALSGMRPLSFGMHSAHTGFMPPQAAHNHMVITPDHLQLQNPKPMPATTAHAENHMPIPPNHLQVQSMPATTAHAAGLESASLIEPAQSISPQTLSELSSAQVGAKEEISQQSDMPPMRAQAQTAPPASVQVPSAGNPPPWDFAPRLLHALGQCTPIPYAGDGPNMIHGLEFRSPDSTQPVTQSQPQSIPAMPSSQHNQRLHNPFINEDAAHSSARAPMPRTPVLVAAHQQPAQMPTNFGTGLEEAL</sequence>
<feature type="compositionally biased region" description="Low complexity" evidence="1">
    <location>
        <begin position="412"/>
        <end position="432"/>
    </location>
</feature>
<evidence type="ECO:0000313" key="2">
    <source>
        <dbReference type="EMBL" id="EME76804.1"/>
    </source>
</evidence>
<feature type="compositionally biased region" description="Polar residues" evidence="1">
    <location>
        <begin position="888"/>
        <end position="900"/>
    </location>
</feature>
<dbReference type="STRING" id="383855.M2ZCH6"/>